<name>A0A8S4MZE1_OWEFU</name>
<accession>A0A8S4MZE1</accession>
<reference evidence="8" key="1">
    <citation type="submission" date="2022-03" db="EMBL/GenBank/DDBJ databases">
        <authorList>
            <person name="Martin C."/>
        </authorList>
    </citation>
    <scope>NUCLEOTIDE SEQUENCE</scope>
</reference>
<dbReference type="OrthoDB" id="5963193at2759"/>
<feature type="transmembrane region" description="Helical" evidence="6">
    <location>
        <begin position="397"/>
        <end position="417"/>
    </location>
</feature>
<protein>
    <recommendedName>
        <fullName evidence="10">Serine incorporator</fullName>
    </recommendedName>
</protein>
<feature type="transmembrane region" description="Helical" evidence="6">
    <location>
        <begin position="32"/>
        <end position="53"/>
    </location>
</feature>
<feature type="transmembrane region" description="Helical" evidence="6">
    <location>
        <begin position="437"/>
        <end position="456"/>
    </location>
</feature>
<dbReference type="EMBL" id="CAIIXF020000001">
    <property type="protein sequence ID" value="CAH1774226.1"/>
    <property type="molecule type" value="Genomic_DNA"/>
</dbReference>
<feature type="transmembrane region" description="Helical" evidence="6">
    <location>
        <begin position="95"/>
        <end position="114"/>
    </location>
</feature>
<comment type="subcellular location">
    <subcellularLocation>
        <location evidence="1">Membrane</location>
        <topology evidence="1">Multi-pass membrane protein</topology>
    </subcellularLocation>
</comment>
<dbReference type="Pfam" id="PF03348">
    <property type="entry name" value="Serinc"/>
    <property type="match status" value="1"/>
</dbReference>
<feature type="transmembrane region" description="Helical" evidence="6">
    <location>
        <begin position="324"/>
        <end position="342"/>
    </location>
</feature>
<evidence type="ECO:0008006" key="10">
    <source>
        <dbReference type="Google" id="ProtNLM"/>
    </source>
</evidence>
<evidence type="ECO:0000256" key="5">
    <source>
        <dbReference type="ARBA" id="ARBA00023136"/>
    </source>
</evidence>
<evidence type="ECO:0000256" key="6">
    <source>
        <dbReference type="SAM" id="Phobius"/>
    </source>
</evidence>
<evidence type="ECO:0000256" key="3">
    <source>
        <dbReference type="ARBA" id="ARBA00022692"/>
    </source>
</evidence>
<evidence type="ECO:0000313" key="8">
    <source>
        <dbReference type="EMBL" id="CAH1774226.1"/>
    </source>
</evidence>
<comment type="similarity">
    <text evidence="2">Belongs to the TDE1 family.</text>
</comment>
<organism evidence="8 9">
    <name type="scientific">Owenia fusiformis</name>
    <name type="common">Polychaete worm</name>
    <dbReference type="NCBI Taxonomy" id="6347"/>
    <lineage>
        <taxon>Eukaryota</taxon>
        <taxon>Metazoa</taxon>
        <taxon>Spiralia</taxon>
        <taxon>Lophotrochozoa</taxon>
        <taxon>Annelida</taxon>
        <taxon>Polychaeta</taxon>
        <taxon>Sedentaria</taxon>
        <taxon>Canalipalpata</taxon>
        <taxon>Sabellida</taxon>
        <taxon>Oweniida</taxon>
        <taxon>Oweniidae</taxon>
        <taxon>Owenia</taxon>
    </lineage>
</organism>
<dbReference type="Proteomes" id="UP000749559">
    <property type="component" value="Unassembled WGS sequence"/>
</dbReference>
<evidence type="ECO:0000313" key="9">
    <source>
        <dbReference type="Proteomes" id="UP000749559"/>
    </source>
</evidence>
<evidence type="ECO:0000256" key="1">
    <source>
        <dbReference type="ARBA" id="ARBA00004141"/>
    </source>
</evidence>
<proteinExistence type="inferred from homology"/>
<feature type="transmembrane region" description="Helical" evidence="6">
    <location>
        <begin position="126"/>
        <end position="145"/>
    </location>
</feature>
<gene>
    <name evidence="8" type="ORF">OFUS_LOCUS1730</name>
</gene>
<feature type="transmembrane region" description="Helical" evidence="6">
    <location>
        <begin position="157"/>
        <end position="181"/>
    </location>
</feature>
<keyword evidence="5 6" id="KW-0472">Membrane</keyword>
<feature type="transmembrane region" description="Helical" evidence="6">
    <location>
        <begin position="201"/>
        <end position="227"/>
    </location>
</feature>
<comment type="caution">
    <text evidence="8">The sequence shown here is derived from an EMBL/GenBank/DDBJ whole genome shotgun (WGS) entry which is preliminary data.</text>
</comment>
<dbReference type="AlphaFoldDB" id="A0A8S4MZE1"/>
<feature type="signal peptide" evidence="7">
    <location>
        <begin position="1"/>
        <end position="17"/>
    </location>
</feature>
<sequence length="462" mass="51377">MGCVLGGLACCFGSAACSLCCAACPGCKNSTSTRIVYSLFLLLGTITSALMLIPSIRDSLDKVPGLCNPIWFNNEKTRLLNCDYVVGHLAVYRTCFGMAMFFLLLTIIMVKVSSSKDPRAKIQNGFWFFKFVILVGIIIGAFYIPRPGGMNQVSFDQVWMVFGMIGGFLFILIQLVLIVDFGHSWNEKWVANYEDSQNKGWYVGLLIFTVLFYLISLAAIVLFYIFYTRGVDGCPMNKAFVSVNMILCILVSIVSILPKIQEVNPRSGLLQSSIITGYVQYLTWSAMTNNPDKTCNPSLMDIFSGKVNATSVILPPERVTGMDWPSIAGLGIWMICVLYASIRTASTNNMGKLTNKNTENVYLNDNSSGSASNKDEEKSGQNVWDNEEEAVAYSYSFFHFMFFLATLYIMMTLTKWYSPTADGTLTSNLPSVWVKISSSWVCLVIYGWTLIAPAVLSDREFD</sequence>
<evidence type="ECO:0000256" key="2">
    <source>
        <dbReference type="ARBA" id="ARBA00006665"/>
    </source>
</evidence>
<keyword evidence="9" id="KW-1185">Reference proteome</keyword>
<dbReference type="GO" id="GO:0016020">
    <property type="term" value="C:membrane"/>
    <property type="evidence" value="ECO:0007669"/>
    <property type="project" value="UniProtKB-SubCell"/>
</dbReference>
<evidence type="ECO:0000256" key="7">
    <source>
        <dbReference type="SAM" id="SignalP"/>
    </source>
</evidence>
<feature type="chain" id="PRO_5035741076" description="Serine incorporator" evidence="7">
    <location>
        <begin position="18"/>
        <end position="462"/>
    </location>
</feature>
<dbReference type="PANTHER" id="PTHR10383:SF9">
    <property type="entry name" value="SERINE INCORPORATOR, ISOFORM F"/>
    <property type="match status" value="1"/>
</dbReference>
<evidence type="ECO:0000256" key="4">
    <source>
        <dbReference type="ARBA" id="ARBA00022989"/>
    </source>
</evidence>
<keyword evidence="3 6" id="KW-0812">Transmembrane</keyword>
<keyword evidence="7" id="KW-0732">Signal</keyword>
<feature type="transmembrane region" description="Helical" evidence="6">
    <location>
        <begin position="239"/>
        <end position="257"/>
    </location>
</feature>
<dbReference type="InterPro" id="IPR005016">
    <property type="entry name" value="TDE1/TMS"/>
</dbReference>
<dbReference type="PANTHER" id="PTHR10383">
    <property type="entry name" value="SERINE INCORPORATOR"/>
    <property type="match status" value="1"/>
</dbReference>
<keyword evidence="4 6" id="KW-1133">Transmembrane helix</keyword>